<dbReference type="PANTHER" id="PTHR42747:SF3">
    <property type="entry name" value="NITRONATE MONOOXYGENASE-RELATED"/>
    <property type="match status" value="1"/>
</dbReference>
<dbReference type="GO" id="GO:0018580">
    <property type="term" value="F:nitronate monooxygenase activity"/>
    <property type="evidence" value="ECO:0007669"/>
    <property type="project" value="InterPro"/>
</dbReference>
<comment type="catalytic activity">
    <reaction evidence="9">
        <text>3 propionate 3-nitronate + 3 O2 + H2O = 3 3-oxopropanoate + 2 nitrate + nitrite + H2O2 + 3 H(+)</text>
        <dbReference type="Rhea" id="RHEA:57332"/>
        <dbReference type="ChEBI" id="CHEBI:15377"/>
        <dbReference type="ChEBI" id="CHEBI:15378"/>
        <dbReference type="ChEBI" id="CHEBI:15379"/>
        <dbReference type="ChEBI" id="CHEBI:16240"/>
        <dbReference type="ChEBI" id="CHEBI:16301"/>
        <dbReference type="ChEBI" id="CHEBI:17632"/>
        <dbReference type="ChEBI" id="CHEBI:33190"/>
        <dbReference type="ChEBI" id="CHEBI:136067"/>
    </reaction>
</comment>
<dbReference type="EMBL" id="LAXI01000004">
    <property type="protein sequence ID" value="KRS18348.1"/>
    <property type="molecule type" value="Genomic_DNA"/>
</dbReference>
<gene>
    <name evidence="10" type="ORF">XM52_09445</name>
</gene>
<keyword evidence="4" id="KW-0285">Flavoprotein</keyword>
<comment type="similarity">
    <text evidence="2">Belongs to the nitronate monooxygenase family. NMO class I subfamily.</text>
</comment>
<evidence type="ECO:0000256" key="4">
    <source>
        <dbReference type="ARBA" id="ARBA00022630"/>
    </source>
</evidence>
<keyword evidence="5" id="KW-0288">FMN</keyword>
<keyword evidence="3" id="KW-0216">Detoxification</keyword>
<evidence type="ECO:0000256" key="5">
    <source>
        <dbReference type="ARBA" id="ARBA00022643"/>
    </source>
</evidence>
<reference evidence="10 11" key="1">
    <citation type="submission" date="2015-04" db="EMBL/GenBank/DDBJ databases">
        <title>The draft genome sequence of Roseovarius indicus B108T.</title>
        <authorList>
            <person name="Li G."/>
            <person name="Lai Q."/>
            <person name="Shao Z."/>
            <person name="Yan P."/>
        </authorList>
    </citation>
    <scope>NUCLEOTIDE SEQUENCE [LARGE SCALE GENOMIC DNA]</scope>
    <source>
        <strain evidence="10 11">B108</strain>
    </source>
</reference>
<dbReference type="SUPFAM" id="SSF51412">
    <property type="entry name" value="Inosine monophosphate dehydrogenase (IMPDH)"/>
    <property type="match status" value="1"/>
</dbReference>
<evidence type="ECO:0000256" key="8">
    <source>
        <dbReference type="ARBA" id="ARBA00031155"/>
    </source>
</evidence>
<keyword evidence="6" id="KW-0560">Oxidoreductase</keyword>
<dbReference type="AlphaFoldDB" id="A0A0T5PBB9"/>
<dbReference type="Proteomes" id="UP000051401">
    <property type="component" value="Unassembled WGS sequence"/>
</dbReference>
<dbReference type="CDD" id="cd04730">
    <property type="entry name" value="NPD_like"/>
    <property type="match status" value="1"/>
</dbReference>
<evidence type="ECO:0000256" key="3">
    <source>
        <dbReference type="ARBA" id="ARBA00022575"/>
    </source>
</evidence>
<proteinExistence type="inferred from homology"/>
<keyword evidence="7" id="KW-0503">Monooxygenase</keyword>
<evidence type="ECO:0000313" key="11">
    <source>
        <dbReference type="Proteomes" id="UP000051401"/>
    </source>
</evidence>
<evidence type="ECO:0000256" key="9">
    <source>
        <dbReference type="ARBA" id="ARBA00049401"/>
    </source>
</evidence>
<evidence type="ECO:0000256" key="1">
    <source>
        <dbReference type="ARBA" id="ARBA00001917"/>
    </source>
</evidence>
<dbReference type="GO" id="GO:0009636">
    <property type="term" value="P:response to toxic substance"/>
    <property type="evidence" value="ECO:0007669"/>
    <property type="project" value="UniProtKB-KW"/>
</dbReference>
<name>A0A0T5PBB9_9RHOB</name>
<evidence type="ECO:0000256" key="7">
    <source>
        <dbReference type="ARBA" id="ARBA00023033"/>
    </source>
</evidence>
<comment type="caution">
    <text evidence="10">The sequence shown here is derived from an EMBL/GenBank/DDBJ whole genome shotgun (WGS) entry which is preliminary data.</text>
</comment>
<accession>A0A0T5PBB9</accession>
<dbReference type="PATRIC" id="fig|540747.5.peg.4688"/>
<dbReference type="PANTHER" id="PTHR42747">
    <property type="entry name" value="NITRONATE MONOOXYGENASE-RELATED"/>
    <property type="match status" value="1"/>
</dbReference>
<protein>
    <recommendedName>
        <fullName evidence="8">Propionate 3-nitronate monooxygenase</fullName>
    </recommendedName>
</protein>
<dbReference type="STRING" id="540747.SAMN04488031_101735"/>
<dbReference type="InterPro" id="IPR013785">
    <property type="entry name" value="Aldolase_TIM"/>
</dbReference>
<sequence>MTMWPDTRICELLGIEHPIILAPMAGTTTPAMAAAVSNGGALGSHGCATMPLDRLEQDMEALARATNRPVNLNFFCHEVPEITRERHEALLEAMAPHYAKAGIAPPEGVPKAPYEPFGRAHLELLLLHPPAVVSFHFGLPDAEAMAALKAAGCKVLSSATTVEEARWLEARGVDAVIAQGWEAGGHRGVFLDVENDAQVGLFSLLPQVVDAVSVPVIAAGGIADGRGIAAAFALGASGVQVGTAFISSDEAAHKALHDEAVAEGADESTRISRAVSGRPARAHRTPWLDAMTGVRAAPFPLMYHYTAGLQGADAETHRFSLYGQSAPLAPRGDAGARLQALISAARRALS</sequence>
<evidence type="ECO:0000313" key="10">
    <source>
        <dbReference type="EMBL" id="KRS18348.1"/>
    </source>
</evidence>
<keyword evidence="11" id="KW-1185">Reference proteome</keyword>
<organism evidence="10 11">
    <name type="scientific">Roseovarius indicus</name>
    <dbReference type="NCBI Taxonomy" id="540747"/>
    <lineage>
        <taxon>Bacteria</taxon>
        <taxon>Pseudomonadati</taxon>
        <taxon>Pseudomonadota</taxon>
        <taxon>Alphaproteobacteria</taxon>
        <taxon>Rhodobacterales</taxon>
        <taxon>Roseobacteraceae</taxon>
        <taxon>Roseovarius</taxon>
    </lineage>
</organism>
<dbReference type="InterPro" id="IPR004136">
    <property type="entry name" value="NMO"/>
</dbReference>
<comment type="cofactor">
    <cofactor evidence="1">
        <name>FMN</name>
        <dbReference type="ChEBI" id="CHEBI:58210"/>
    </cofactor>
</comment>
<evidence type="ECO:0000256" key="2">
    <source>
        <dbReference type="ARBA" id="ARBA00009881"/>
    </source>
</evidence>
<dbReference type="Gene3D" id="3.20.20.70">
    <property type="entry name" value="Aldolase class I"/>
    <property type="match status" value="1"/>
</dbReference>
<evidence type="ECO:0000256" key="6">
    <source>
        <dbReference type="ARBA" id="ARBA00023002"/>
    </source>
</evidence>
<dbReference type="Pfam" id="PF03060">
    <property type="entry name" value="NMO"/>
    <property type="match status" value="1"/>
</dbReference>